<protein>
    <recommendedName>
        <fullName evidence="6">Ceramide glucosyltransferase</fullName>
        <ecNumber evidence="5">2.4.1.80</ecNumber>
    </recommendedName>
    <alternativeName>
        <fullName evidence="13">Glucosylceramide synthase</fullName>
    </alternativeName>
    <alternativeName>
        <fullName evidence="14">UDP-glucose ceramide glucosyltransferase</fullName>
    </alternativeName>
    <alternativeName>
        <fullName evidence="12">UDP-glucose:N-acylsphingosine D-glucosyltransferase</fullName>
    </alternativeName>
</protein>
<dbReference type="UniPathway" id="UPA00222"/>
<keyword evidence="8 16" id="KW-0808">Transferase</keyword>
<comment type="similarity">
    <text evidence="4">Belongs to the glycosyltransferase 2 family.</text>
</comment>
<gene>
    <name evidence="16" type="ORF">EJ06DRAFT_541752</name>
</gene>
<comment type="pathway">
    <text evidence="3">Sphingolipid metabolism.</text>
</comment>
<evidence type="ECO:0000313" key="17">
    <source>
        <dbReference type="Proteomes" id="UP000799640"/>
    </source>
</evidence>
<dbReference type="Pfam" id="PF13506">
    <property type="entry name" value="Glyco_transf_21"/>
    <property type="match status" value="2"/>
</dbReference>
<evidence type="ECO:0000256" key="3">
    <source>
        <dbReference type="ARBA" id="ARBA00004991"/>
    </source>
</evidence>
<keyword evidence="10 15" id="KW-1133">Transmembrane helix</keyword>
<feature type="transmembrane region" description="Helical" evidence="15">
    <location>
        <begin position="362"/>
        <end position="385"/>
    </location>
</feature>
<dbReference type="AlphaFoldDB" id="A0A6G1I4D9"/>
<dbReference type="PANTHER" id="PTHR12726:SF0">
    <property type="entry name" value="CERAMIDE GLUCOSYLTRANSFERASE"/>
    <property type="match status" value="1"/>
</dbReference>
<dbReference type="EMBL" id="ML996690">
    <property type="protein sequence ID" value="KAF2402929.1"/>
    <property type="molecule type" value="Genomic_DNA"/>
</dbReference>
<evidence type="ECO:0000256" key="8">
    <source>
        <dbReference type="ARBA" id="ARBA00022679"/>
    </source>
</evidence>
<feature type="transmembrane region" description="Helical" evidence="15">
    <location>
        <begin position="6"/>
        <end position="29"/>
    </location>
</feature>
<evidence type="ECO:0000256" key="4">
    <source>
        <dbReference type="ARBA" id="ARBA00006739"/>
    </source>
</evidence>
<organism evidence="16 17">
    <name type="scientific">Trichodelitschia bisporula</name>
    <dbReference type="NCBI Taxonomy" id="703511"/>
    <lineage>
        <taxon>Eukaryota</taxon>
        <taxon>Fungi</taxon>
        <taxon>Dikarya</taxon>
        <taxon>Ascomycota</taxon>
        <taxon>Pezizomycotina</taxon>
        <taxon>Dothideomycetes</taxon>
        <taxon>Dothideomycetes incertae sedis</taxon>
        <taxon>Phaeotrichales</taxon>
        <taxon>Phaeotrichaceae</taxon>
        <taxon>Trichodelitschia</taxon>
    </lineage>
</organism>
<dbReference type="OrthoDB" id="1483400at2759"/>
<dbReference type="InterPro" id="IPR029044">
    <property type="entry name" value="Nucleotide-diphossugar_trans"/>
</dbReference>
<keyword evidence="17" id="KW-1185">Reference proteome</keyword>
<dbReference type="GO" id="GO:0016020">
    <property type="term" value="C:membrane"/>
    <property type="evidence" value="ECO:0007669"/>
    <property type="project" value="UniProtKB-SubCell"/>
</dbReference>
<comment type="pathway">
    <text evidence="2">Lipid metabolism; sphingolipid metabolism.</text>
</comment>
<dbReference type="PANTHER" id="PTHR12726">
    <property type="entry name" value="CERAMIDE GLUCOSYLTRANSFERASE"/>
    <property type="match status" value="1"/>
</dbReference>
<dbReference type="EC" id="2.4.1.80" evidence="5"/>
<comment type="subcellular location">
    <subcellularLocation>
        <location evidence="1">Membrane</location>
        <topology evidence="1">Multi-pass membrane protein</topology>
    </subcellularLocation>
</comment>
<evidence type="ECO:0000256" key="10">
    <source>
        <dbReference type="ARBA" id="ARBA00022989"/>
    </source>
</evidence>
<dbReference type="GO" id="GO:0008120">
    <property type="term" value="F:ceramide glucosyltransferase activity"/>
    <property type="evidence" value="ECO:0007669"/>
    <property type="project" value="UniProtKB-EC"/>
</dbReference>
<evidence type="ECO:0000256" key="15">
    <source>
        <dbReference type="SAM" id="Phobius"/>
    </source>
</evidence>
<evidence type="ECO:0000256" key="5">
    <source>
        <dbReference type="ARBA" id="ARBA00012699"/>
    </source>
</evidence>
<reference evidence="16" key="1">
    <citation type="journal article" date="2020" name="Stud. Mycol.">
        <title>101 Dothideomycetes genomes: a test case for predicting lifestyles and emergence of pathogens.</title>
        <authorList>
            <person name="Haridas S."/>
            <person name="Albert R."/>
            <person name="Binder M."/>
            <person name="Bloem J."/>
            <person name="Labutti K."/>
            <person name="Salamov A."/>
            <person name="Andreopoulos B."/>
            <person name="Baker S."/>
            <person name="Barry K."/>
            <person name="Bills G."/>
            <person name="Bluhm B."/>
            <person name="Cannon C."/>
            <person name="Castanera R."/>
            <person name="Culley D."/>
            <person name="Daum C."/>
            <person name="Ezra D."/>
            <person name="Gonzalez J."/>
            <person name="Henrissat B."/>
            <person name="Kuo A."/>
            <person name="Liang C."/>
            <person name="Lipzen A."/>
            <person name="Lutzoni F."/>
            <person name="Magnuson J."/>
            <person name="Mondo S."/>
            <person name="Nolan M."/>
            <person name="Ohm R."/>
            <person name="Pangilinan J."/>
            <person name="Park H.-J."/>
            <person name="Ramirez L."/>
            <person name="Alfaro M."/>
            <person name="Sun H."/>
            <person name="Tritt A."/>
            <person name="Yoshinaga Y."/>
            <person name="Zwiers L.-H."/>
            <person name="Turgeon B."/>
            <person name="Goodwin S."/>
            <person name="Spatafora J."/>
            <person name="Crous P."/>
            <person name="Grigoriev I."/>
        </authorList>
    </citation>
    <scope>NUCLEOTIDE SEQUENCE</scope>
    <source>
        <strain evidence="16">CBS 262.69</strain>
    </source>
</reference>
<sequence>MIDQIVAYVCLIWGLFVALVALTGFVQLYRHYSAPRRPSPLSTSPNAPPVTIIRPIKGLDPGLYDCLASTFQQNYPATKLIISLCLADRHDPALTVLEQLLSDFPEANARIYIEAEDPRLATHSPGPNPKIRTMSRAYREAAGNIVWIIDCNVWVGKGVCGRMVETLLGTPAAPPNKFVHQLPIVVDMEDLPVAPVPHGDADSAVVPLLSDPDIQIASQSTHSLTPRVLSSSYHGLWTTRGGRLEEAFMSSAHAKFYTAINTVLLAPCIVGKSNMFRRSHLDALTDGAGIDFFAHNICEDHLIGDLLWRRPVPASVAAAQADKRPWGNHALVWGDLAVQPMARMSVADYVARRVRWLRVRKYTVLLATVVEPGTECFVCSAYLAWAATSLPFFVAWIPRTWLAFVGIWLMATSIWAAADWVLFNVLQSFRAIDADSDTPAFARARGRRRKFPEWLLAWMGREALAWPVWAWAVLGGATVVWRGKGFWVGFDMRVHEVQGEEGSEGGKDRVD</sequence>
<evidence type="ECO:0000313" key="16">
    <source>
        <dbReference type="EMBL" id="KAF2402929.1"/>
    </source>
</evidence>
<evidence type="ECO:0000256" key="2">
    <source>
        <dbReference type="ARBA" id="ARBA00004760"/>
    </source>
</evidence>
<evidence type="ECO:0000256" key="13">
    <source>
        <dbReference type="ARBA" id="ARBA00031543"/>
    </source>
</evidence>
<evidence type="ECO:0000256" key="6">
    <source>
        <dbReference type="ARBA" id="ARBA00019988"/>
    </source>
</evidence>
<dbReference type="SUPFAM" id="SSF53448">
    <property type="entry name" value="Nucleotide-diphospho-sugar transferases"/>
    <property type="match status" value="1"/>
</dbReference>
<evidence type="ECO:0000256" key="1">
    <source>
        <dbReference type="ARBA" id="ARBA00004141"/>
    </source>
</evidence>
<name>A0A6G1I4D9_9PEZI</name>
<dbReference type="InterPro" id="IPR025993">
    <property type="entry name" value="Ceramide_glucosylTrfase"/>
</dbReference>
<evidence type="ECO:0000256" key="14">
    <source>
        <dbReference type="ARBA" id="ARBA00032575"/>
    </source>
</evidence>
<evidence type="ECO:0000256" key="12">
    <source>
        <dbReference type="ARBA" id="ARBA00031017"/>
    </source>
</evidence>
<evidence type="ECO:0000256" key="7">
    <source>
        <dbReference type="ARBA" id="ARBA00022676"/>
    </source>
</evidence>
<feature type="transmembrane region" description="Helical" evidence="15">
    <location>
        <begin position="401"/>
        <end position="423"/>
    </location>
</feature>
<keyword evidence="11 15" id="KW-0472">Membrane</keyword>
<keyword evidence="7" id="KW-0328">Glycosyltransferase</keyword>
<accession>A0A6G1I4D9</accession>
<keyword evidence="9 15" id="KW-0812">Transmembrane</keyword>
<proteinExistence type="inferred from homology"/>
<dbReference type="GO" id="GO:0006679">
    <property type="term" value="P:glucosylceramide biosynthetic process"/>
    <property type="evidence" value="ECO:0007669"/>
    <property type="project" value="TreeGrafter"/>
</dbReference>
<evidence type="ECO:0000256" key="9">
    <source>
        <dbReference type="ARBA" id="ARBA00022692"/>
    </source>
</evidence>
<evidence type="ECO:0000256" key="11">
    <source>
        <dbReference type="ARBA" id="ARBA00023136"/>
    </source>
</evidence>
<dbReference type="Proteomes" id="UP000799640">
    <property type="component" value="Unassembled WGS sequence"/>
</dbReference>